<dbReference type="InterPro" id="IPR008920">
    <property type="entry name" value="TF_FadR/GntR_C"/>
</dbReference>
<dbReference type="SMART" id="SM00895">
    <property type="entry name" value="FCD"/>
    <property type="match status" value="1"/>
</dbReference>
<dbReference type="PRINTS" id="PR00035">
    <property type="entry name" value="HTHGNTR"/>
</dbReference>
<proteinExistence type="predicted"/>
<evidence type="ECO:0000313" key="6">
    <source>
        <dbReference type="Proteomes" id="UP000527616"/>
    </source>
</evidence>
<organism evidence="5 6">
    <name type="scientific">Naumannella cuiyingiana</name>
    <dbReference type="NCBI Taxonomy" id="1347891"/>
    <lineage>
        <taxon>Bacteria</taxon>
        <taxon>Bacillati</taxon>
        <taxon>Actinomycetota</taxon>
        <taxon>Actinomycetes</taxon>
        <taxon>Propionibacteriales</taxon>
        <taxon>Propionibacteriaceae</taxon>
        <taxon>Naumannella</taxon>
    </lineage>
</organism>
<dbReference type="PANTHER" id="PTHR43537:SF5">
    <property type="entry name" value="UXU OPERON TRANSCRIPTIONAL REGULATOR"/>
    <property type="match status" value="1"/>
</dbReference>
<dbReference type="InterPro" id="IPR036388">
    <property type="entry name" value="WH-like_DNA-bd_sf"/>
</dbReference>
<dbReference type="GO" id="GO:0003700">
    <property type="term" value="F:DNA-binding transcription factor activity"/>
    <property type="evidence" value="ECO:0007669"/>
    <property type="project" value="InterPro"/>
</dbReference>
<dbReference type="SMART" id="SM00345">
    <property type="entry name" value="HTH_GNTR"/>
    <property type="match status" value="1"/>
</dbReference>
<dbReference type="Pfam" id="PF00392">
    <property type="entry name" value="GntR"/>
    <property type="match status" value="1"/>
</dbReference>
<accession>A0A7Z0DAR1</accession>
<dbReference type="SUPFAM" id="SSF46785">
    <property type="entry name" value="Winged helix' DNA-binding domain"/>
    <property type="match status" value="1"/>
</dbReference>
<dbReference type="EMBL" id="JACBZS010000001">
    <property type="protein sequence ID" value="NYI71848.1"/>
    <property type="molecule type" value="Genomic_DNA"/>
</dbReference>
<evidence type="ECO:0000256" key="2">
    <source>
        <dbReference type="ARBA" id="ARBA00023125"/>
    </source>
</evidence>
<dbReference type="Proteomes" id="UP000527616">
    <property type="component" value="Unassembled WGS sequence"/>
</dbReference>
<protein>
    <submittedName>
        <fullName evidence="5">DNA-binding FadR family transcriptional regulator</fullName>
    </submittedName>
</protein>
<dbReference type="InterPro" id="IPR011711">
    <property type="entry name" value="GntR_C"/>
</dbReference>
<dbReference type="InterPro" id="IPR036390">
    <property type="entry name" value="WH_DNA-bd_sf"/>
</dbReference>
<dbReference type="Gene3D" id="1.10.10.10">
    <property type="entry name" value="Winged helix-like DNA-binding domain superfamily/Winged helix DNA-binding domain"/>
    <property type="match status" value="1"/>
</dbReference>
<dbReference type="GO" id="GO:0003677">
    <property type="term" value="F:DNA binding"/>
    <property type="evidence" value="ECO:0007669"/>
    <property type="project" value="UniProtKB-KW"/>
</dbReference>
<evidence type="ECO:0000313" key="5">
    <source>
        <dbReference type="EMBL" id="NYI71848.1"/>
    </source>
</evidence>
<dbReference type="CDD" id="cd07377">
    <property type="entry name" value="WHTH_GntR"/>
    <property type="match status" value="1"/>
</dbReference>
<dbReference type="InterPro" id="IPR000524">
    <property type="entry name" value="Tscrpt_reg_HTH_GntR"/>
</dbReference>
<dbReference type="Pfam" id="PF07729">
    <property type="entry name" value="FCD"/>
    <property type="match status" value="1"/>
</dbReference>
<dbReference type="PANTHER" id="PTHR43537">
    <property type="entry name" value="TRANSCRIPTIONAL REGULATOR, GNTR FAMILY"/>
    <property type="match status" value="1"/>
</dbReference>
<dbReference type="AlphaFoldDB" id="A0A7Z0DAR1"/>
<dbReference type="RefSeq" id="WP_179445619.1">
    <property type="nucleotide sequence ID" value="NZ_JACBZS010000001.1"/>
</dbReference>
<keyword evidence="3" id="KW-0804">Transcription</keyword>
<evidence type="ECO:0000259" key="4">
    <source>
        <dbReference type="PROSITE" id="PS50949"/>
    </source>
</evidence>
<evidence type="ECO:0000256" key="1">
    <source>
        <dbReference type="ARBA" id="ARBA00023015"/>
    </source>
</evidence>
<comment type="caution">
    <text evidence="5">The sequence shown here is derived from an EMBL/GenBank/DDBJ whole genome shotgun (WGS) entry which is preliminary data.</text>
</comment>
<gene>
    <name evidence="5" type="ORF">GGQ54_002408</name>
</gene>
<evidence type="ECO:0000256" key="3">
    <source>
        <dbReference type="ARBA" id="ARBA00023163"/>
    </source>
</evidence>
<keyword evidence="2 5" id="KW-0238">DNA-binding</keyword>
<dbReference type="SUPFAM" id="SSF48008">
    <property type="entry name" value="GntR ligand-binding domain-like"/>
    <property type="match status" value="1"/>
</dbReference>
<feature type="domain" description="HTH gntR-type" evidence="4">
    <location>
        <begin position="10"/>
        <end position="80"/>
    </location>
</feature>
<reference evidence="5 6" key="1">
    <citation type="submission" date="2020-07" db="EMBL/GenBank/DDBJ databases">
        <title>Sequencing the genomes of 1000 actinobacteria strains.</title>
        <authorList>
            <person name="Klenk H.-P."/>
        </authorList>
    </citation>
    <scope>NUCLEOTIDE SEQUENCE [LARGE SCALE GENOMIC DNA]</scope>
    <source>
        <strain evidence="5 6">DSM 103164</strain>
    </source>
</reference>
<sequence>MAPFSPVQPVRLYERIVEQIEQAVRAGELRPGQRLPSERQLVAEFGASRATVREALRVLESNGVVRSRPGDPGGPEVLGFSTAALSRQLQRLAGSAELDLADLVGFRMIMDGAAVTLAAQRRTDDDLATLDALVTEMEAAAERGFGPFSEADLAFHEALTRAAGNTLVLLCLQSVRSAVLGLIADELARASDATARMRESVERHRGVLAAVRAGDGEGGAAIARRDLYDYYAPHVAASARDQLRALLG</sequence>
<keyword evidence="6" id="KW-1185">Reference proteome</keyword>
<dbReference type="PROSITE" id="PS50949">
    <property type="entry name" value="HTH_GNTR"/>
    <property type="match status" value="1"/>
</dbReference>
<name>A0A7Z0DAR1_9ACTN</name>
<dbReference type="Gene3D" id="1.20.120.530">
    <property type="entry name" value="GntR ligand-binding domain-like"/>
    <property type="match status" value="1"/>
</dbReference>
<keyword evidence="1" id="KW-0805">Transcription regulation</keyword>